<reference evidence="1" key="1">
    <citation type="submission" date="2019-06" db="EMBL/GenBank/DDBJ databases">
        <authorList>
            <consortium name="Wellcome Sanger Institute Data Sharing"/>
        </authorList>
    </citation>
    <scope>NUCLEOTIDE SEQUENCE [LARGE SCALE GENOMIC DNA]</scope>
</reference>
<reference evidence="1" key="3">
    <citation type="submission" date="2025-09" db="UniProtKB">
        <authorList>
            <consortium name="Ensembl"/>
        </authorList>
    </citation>
    <scope>IDENTIFICATION</scope>
</reference>
<reference evidence="1" key="2">
    <citation type="submission" date="2025-08" db="UniProtKB">
        <authorList>
            <consortium name="Ensembl"/>
        </authorList>
    </citation>
    <scope>IDENTIFICATION</scope>
</reference>
<sequence length="112" mass="11896">MVTLRTHSSSLAMSVSSSQGLTSSRIEDLAMRAGFLDFLAAYSARRCSLILAASSLSSSSSEPNRSKSSSLSLALLEGGDRLTCSYHQISFLWKPGGRPEPAEVHVAWGTCA</sequence>
<organism evidence="1 2">
    <name type="scientific">Sphaeramia orbicularis</name>
    <name type="common">orbiculate cardinalfish</name>
    <dbReference type="NCBI Taxonomy" id="375764"/>
    <lineage>
        <taxon>Eukaryota</taxon>
        <taxon>Metazoa</taxon>
        <taxon>Chordata</taxon>
        <taxon>Craniata</taxon>
        <taxon>Vertebrata</taxon>
        <taxon>Euteleostomi</taxon>
        <taxon>Actinopterygii</taxon>
        <taxon>Neopterygii</taxon>
        <taxon>Teleostei</taxon>
        <taxon>Neoteleostei</taxon>
        <taxon>Acanthomorphata</taxon>
        <taxon>Gobiaria</taxon>
        <taxon>Kurtiformes</taxon>
        <taxon>Apogonoidei</taxon>
        <taxon>Apogonidae</taxon>
        <taxon>Apogoninae</taxon>
        <taxon>Sphaeramia</taxon>
    </lineage>
</organism>
<evidence type="ECO:0000313" key="1">
    <source>
        <dbReference type="Ensembl" id="ENSSORP00005024347.1"/>
    </source>
</evidence>
<evidence type="ECO:0000313" key="2">
    <source>
        <dbReference type="Proteomes" id="UP000472271"/>
    </source>
</evidence>
<dbReference type="Ensembl" id="ENSSORT00005025060.1">
    <property type="protein sequence ID" value="ENSSORP00005024347.1"/>
    <property type="gene ID" value="ENSSORG00005011715.1"/>
</dbReference>
<accession>A0A673A6W0</accession>
<proteinExistence type="predicted"/>
<name>A0A673A6W0_9TELE</name>
<dbReference type="Proteomes" id="UP000472271">
    <property type="component" value="Chromosome 13"/>
</dbReference>
<protein>
    <submittedName>
        <fullName evidence="1">Uncharacterized protein</fullName>
    </submittedName>
</protein>
<keyword evidence="2" id="KW-1185">Reference proteome</keyword>
<dbReference type="AlphaFoldDB" id="A0A673A6W0"/>
<dbReference type="InParanoid" id="A0A673A6W0"/>